<keyword evidence="1" id="KW-0808">Transferase</keyword>
<dbReference type="AlphaFoldDB" id="A0A3M2JN66"/>
<keyword evidence="1" id="KW-0489">Methyltransferase</keyword>
<dbReference type="Gene3D" id="3.40.50.150">
    <property type="entry name" value="Vaccinia Virus protein VP39"/>
    <property type="match status" value="1"/>
</dbReference>
<comment type="caution">
    <text evidence="1">The sequence shown here is derived from an EMBL/GenBank/DDBJ whole genome shotgun (WGS) entry which is preliminary data.</text>
</comment>
<gene>
    <name evidence="1" type="ORF">EBM89_05005</name>
</gene>
<keyword evidence="2" id="KW-1185">Reference proteome</keyword>
<dbReference type="OrthoDB" id="9810247at2"/>
<dbReference type="Pfam" id="PF13489">
    <property type="entry name" value="Methyltransf_23"/>
    <property type="match status" value="1"/>
</dbReference>
<dbReference type="GO" id="GO:0008168">
    <property type="term" value="F:methyltransferase activity"/>
    <property type="evidence" value="ECO:0007669"/>
    <property type="project" value="UniProtKB-KW"/>
</dbReference>
<dbReference type="SUPFAM" id="SSF53335">
    <property type="entry name" value="S-adenosyl-L-methionine-dependent methyltransferases"/>
    <property type="match status" value="1"/>
</dbReference>
<evidence type="ECO:0000313" key="1">
    <source>
        <dbReference type="EMBL" id="RMI13260.1"/>
    </source>
</evidence>
<accession>A0A3M2JN66</accession>
<name>A0A3M2JN66_9CELL</name>
<dbReference type="InterPro" id="IPR029063">
    <property type="entry name" value="SAM-dependent_MTases_sf"/>
</dbReference>
<proteinExistence type="predicted"/>
<sequence>MSQYDTTLDLSVSNTSHAQVLSLVPAGSEVLDVGCATGYLAEALVARGCTVSGIEYDPEAAEKARPHLDHLVVGDLSTMDVAAEFEGRTYDVLVFADVLEHVAEPAEVLRGLLALLRPGGSVVMSIPNVAHGSLRLALLQGRWQYTKVGLLDRTHIRFFTRKSVLELLDETGLAAADFRTTFRDPLSADVDVDVDALPPGAVEWVRQQEDAQTFQFVVRAVRDDADAALSRAVSEREVLRSQVAALRASAEQARGERDQAVASLREVQSTLGWRLLRVPRSVYGRLRGGAR</sequence>
<reference evidence="1 2" key="1">
    <citation type="submission" date="2018-10" db="EMBL/GenBank/DDBJ databases">
        <title>Isolation, diversity and antifungal activity of actinobacteria from wheat.</title>
        <authorList>
            <person name="Han C."/>
        </authorList>
    </citation>
    <scope>NUCLEOTIDE SEQUENCE [LARGE SCALE GENOMIC DNA]</scope>
    <source>
        <strain evidence="1 2">NEAU-YY56</strain>
    </source>
</reference>
<protein>
    <submittedName>
        <fullName evidence="1">Class I SAM-dependent methyltransferase</fullName>
    </submittedName>
</protein>
<dbReference type="RefSeq" id="WP_122148363.1">
    <property type="nucleotide sequence ID" value="NZ_RFFI01000018.1"/>
</dbReference>
<evidence type="ECO:0000313" key="2">
    <source>
        <dbReference type="Proteomes" id="UP000269289"/>
    </source>
</evidence>
<organism evidence="1 2">
    <name type="scientific">Cellulomonas triticagri</name>
    <dbReference type="NCBI Taxonomy" id="2483352"/>
    <lineage>
        <taxon>Bacteria</taxon>
        <taxon>Bacillati</taxon>
        <taxon>Actinomycetota</taxon>
        <taxon>Actinomycetes</taxon>
        <taxon>Micrococcales</taxon>
        <taxon>Cellulomonadaceae</taxon>
        <taxon>Cellulomonas</taxon>
    </lineage>
</organism>
<dbReference type="GO" id="GO:0032259">
    <property type="term" value="P:methylation"/>
    <property type="evidence" value="ECO:0007669"/>
    <property type="project" value="UniProtKB-KW"/>
</dbReference>
<dbReference type="Proteomes" id="UP000269289">
    <property type="component" value="Unassembled WGS sequence"/>
</dbReference>
<dbReference type="CDD" id="cd02440">
    <property type="entry name" value="AdoMet_MTases"/>
    <property type="match status" value="1"/>
</dbReference>
<dbReference type="EMBL" id="RFFI01000018">
    <property type="protein sequence ID" value="RMI13260.1"/>
    <property type="molecule type" value="Genomic_DNA"/>
</dbReference>
<dbReference type="PANTHER" id="PTHR43861">
    <property type="entry name" value="TRANS-ACONITATE 2-METHYLTRANSFERASE-RELATED"/>
    <property type="match status" value="1"/>
</dbReference>